<dbReference type="GO" id="GO:0006310">
    <property type="term" value="P:DNA recombination"/>
    <property type="evidence" value="ECO:0007669"/>
    <property type="project" value="UniProtKB-KW"/>
</dbReference>
<evidence type="ECO:0000313" key="2">
    <source>
        <dbReference type="EMBL" id="EDM51996.1"/>
    </source>
</evidence>
<accession>A5Z4U6</accession>
<dbReference type="eggNOG" id="COG0582">
    <property type="taxonomic scope" value="Bacteria"/>
</dbReference>
<dbReference type="InterPro" id="IPR011010">
    <property type="entry name" value="DNA_brk_join_enz"/>
</dbReference>
<evidence type="ECO:0000256" key="1">
    <source>
        <dbReference type="ARBA" id="ARBA00023172"/>
    </source>
</evidence>
<dbReference type="InterPro" id="IPR013762">
    <property type="entry name" value="Integrase-like_cat_sf"/>
</dbReference>
<protein>
    <recommendedName>
        <fullName evidence="4">Tyr recombinase domain-containing protein</fullName>
    </recommendedName>
</protein>
<dbReference type="GO" id="GO:0015074">
    <property type="term" value="P:DNA integration"/>
    <property type="evidence" value="ECO:0007669"/>
    <property type="project" value="InterPro"/>
</dbReference>
<dbReference type="EMBL" id="AAVL02000029">
    <property type="protein sequence ID" value="EDM51996.1"/>
    <property type="molecule type" value="Genomic_DNA"/>
</dbReference>
<keyword evidence="1" id="KW-0233">DNA recombination</keyword>
<gene>
    <name evidence="2" type="ORF">EUBVEN_00723</name>
</gene>
<dbReference type="AlphaFoldDB" id="A5Z4U6"/>
<proteinExistence type="predicted"/>
<evidence type="ECO:0000313" key="3">
    <source>
        <dbReference type="Proteomes" id="UP000006000"/>
    </source>
</evidence>
<dbReference type="Proteomes" id="UP000006000">
    <property type="component" value="Unassembled WGS sequence"/>
</dbReference>
<organism evidence="2 3">
    <name type="scientific">Eubacterium ventriosum ATCC 27560</name>
    <dbReference type="NCBI Taxonomy" id="411463"/>
    <lineage>
        <taxon>Bacteria</taxon>
        <taxon>Bacillati</taxon>
        <taxon>Bacillota</taxon>
        <taxon>Clostridia</taxon>
        <taxon>Eubacteriales</taxon>
        <taxon>Eubacteriaceae</taxon>
        <taxon>Eubacterium</taxon>
    </lineage>
</organism>
<dbReference type="STRING" id="411463.EUBVEN_00723"/>
<evidence type="ECO:0008006" key="4">
    <source>
        <dbReference type="Google" id="ProtNLM"/>
    </source>
</evidence>
<dbReference type="GO" id="GO:0003677">
    <property type="term" value="F:DNA binding"/>
    <property type="evidence" value="ECO:0007669"/>
    <property type="project" value="InterPro"/>
</dbReference>
<dbReference type="SUPFAM" id="SSF56349">
    <property type="entry name" value="DNA breaking-rejoining enzymes"/>
    <property type="match status" value="1"/>
</dbReference>
<dbReference type="HOGENOM" id="CLU_3061697_0_0_9"/>
<reference evidence="2 3" key="2">
    <citation type="submission" date="2007-04" db="EMBL/GenBank/DDBJ databases">
        <title>Draft genome sequence of Eubacterium ventriosum (ATCC 27560).</title>
        <authorList>
            <person name="Sudarsanam P."/>
            <person name="Ley R."/>
            <person name="Guruge J."/>
            <person name="Turnbaugh P.J."/>
            <person name="Mahowald M."/>
            <person name="Liep D."/>
            <person name="Gordon J."/>
        </authorList>
    </citation>
    <scope>NUCLEOTIDE SEQUENCE [LARGE SCALE GENOMIC DNA]</scope>
    <source>
        <strain evidence="2 3">ATCC 27560</strain>
    </source>
</reference>
<dbReference type="Gene3D" id="1.10.443.10">
    <property type="entry name" value="Intergrase catalytic core"/>
    <property type="match status" value="1"/>
</dbReference>
<name>A5Z4U6_9FIRM</name>
<sequence length="53" mass="6088">MGFTVLAIADRMGHESIDITYRYAHLFPSEQTQMAEQLDIERMEKLNGEKSGQ</sequence>
<comment type="caution">
    <text evidence="2">The sequence shown here is derived from an EMBL/GenBank/DDBJ whole genome shotgun (WGS) entry which is preliminary data.</text>
</comment>
<reference evidence="2 3" key="1">
    <citation type="submission" date="2007-03" db="EMBL/GenBank/DDBJ databases">
        <authorList>
            <person name="Fulton L."/>
            <person name="Clifton S."/>
            <person name="Fulton B."/>
            <person name="Xu J."/>
            <person name="Minx P."/>
            <person name="Pepin K.H."/>
            <person name="Johnson M."/>
            <person name="Thiruvilangam P."/>
            <person name="Bhonagiri V."/>
            <person name="Nash W.E."/>
            <person name="Mardis E.R."/>
            <person name="Wilson R.K."/>
        </authorList>
    </citation>
    <scope>NUCLEOTIDE SEQUENCE [LARGE SCALE GENOMIC DNA]</scope>
    <source>
        <strain evidence="2 3">ATCC 27560</strain>
    </source>
</reference>